<feature type="domain" description="C2H2-type" evidence="12">
    <location>
        <begin position="351"/>
        <end position="378"/>
    </location>
</feature>
<protein>
    <recommendedName>
        <fullName evidence="9">Zinc finger protein 865</fullName>
    </recommendedName>
</protein>
<feature type="domain" description="C2H2-type" evidence="12">
    <location>
        <begin position="491"/>
        <end position="519"/>
    </location>
</feature>
<evidence type="ECO:0000256" key="10">
    <source>
        <dbReference type="PROSITE-ProRule" id="PRU00042"/>
    </source>
</evidence>
<feature type="region of interest" description="Disordered" evidence="11">
    <location>
        <begin position="181"/>
        <end position="219"/>
    </location>
</feature>
<feature type="domain" description="C2H2-type" evidence="12">
    <location>
        <begin position="437"/>
        <end position="459"/>
    </location>
</feature>
<dbReference type="FunFam" id="3.30.160.60:FF:000478">
    <property type="entry name" value="Zinc finger protein 133"/>
    <property type="match status" value="1"/>
</dbReference>
<evidence type="ECO:0000313" key="14">
    <source>
        <dbReference type="Proteomes" id="UP001153620"/>
    </source>
</evidence>
<dbReference type="Proteomes" id="UP001153620">
    <property type="component" value="Chromosome 3"/>
</dbReference>
<dbReference type="PANTHER" id="PTHR14196:SF12">
    <property type="entry name" value="ZINC FINGER PROTEIN 208-LIKE"/>
    <property type="match status" value="1"/>
</dbReference>
<dbReference type="GO" id="GO:0000981">
    <property type="term" value="F:DNA-binding transcription factor activity, RNA polymerase II-specific"/>
    <property type="evidence" value="ECO:0007669"/>
    <property type="project" value="TreeGrafter"/>
</dbReference>
<reference evidence="13" key="2">
    <citation type="submission" date="2022-10" db="EMBL/GenBank/DDBJ databases">
        <authorList>
            <consortium name="ENA_rothamsted_submissions"/>
            <consortium name="culmorum"/>
            <person name="King R."/>
        </authorList>
    </citation>
    <scope>NUCLEOTIDE SEQUENCE</scope>
</reference>
<keyword evidence="4 10" id="KW-0863">Zinc-finger</keyword>
<dbReference type="SUPFAM" id="SSF57667">
    <property type="entry name" value="beta-beta-alpha zinc fingers"/>
    <property type="match status" value="6"/>
</dbReference>
<feature type="domain" description="C2H2-type" evidence="12">
    <location>
        <begin position="784"/>
        <end position="806"/>
    </location>
</feature>
<dbReference type="GO" id="GO:0008270">
    <property type="term" value="F:zinc ion binding"/>
    <property type="evidence" value="ECO:0007669"/>
    <property type="project" value="UniProtKB-KW"/>
</dbReference>
<keyword evidence="7" id="KW-0804">Transcription</keyword>
<feature type="compositionally biased region" description="Polar residues" evidence="11">
    <location>
        <begin position="894"/>
        <end position="905"/>
    </location>
</feature>
<dbReference type="FunFam" id="3.30.160.60:FF:000012">
    <property type="entry name" value="RB-associated KRAB zinc finger protein-like"/>
    <property type="match status" value="1"/>
</dbReference>
<gene>
    <name evidence="13" type="ORF">CHIRRI_LOCUS9439</name>
</gene>
<evidence type="ECO:0000256" key="4">
    <source>
        <dbReference type="ARBA" id="ARBA00022771"/>
    </source>
</evidence>
<feature type="compositionally biased region" description="Low complexity" evidence="11">
    <location>
        <begin position="184"/>
        <end position="219"/>
    </location>
</feature>
<evidence type="ECO:0000256" key="7">
    <source>
        <dbReference type="ARBA" id="ARBA00023163"/>
    </source>
</evidence>
<evidence type="ECO:0000256" key="2">
    <source>
        <dbReference type="ARBA" id="ARBA00022723"/>
    </source>
</evidence>
<keyword evidence="5" id="KW-0862">Zinc</keyword>
<dbReference type="FunFam" id="3.30.160.60:FF:001018">
    <property type="entry name" value="Combgap, isoform F"/>
    <property type="match status" value="1"/>
</dbReference>
<feature type="domain" description="C2H2-type" evidence="12">
    <location>
        <begin position="323"/>
        <end position="350"/>
    </location>
</feature>
<keyword evidence="14" id="KW-1185">Reference proteome</keyword>
<evidence type="ECO:0000313" key="13">
    <source>
        <dbReference type="EMBL" id="CAG9806584.1"/>
    </source>
</evidence>
<dbReference type="Pfam" id="PF00096">
    <property type="entry name" value="zf-C2H2"/>
    <property type="match status" value="4"/>
</dbReference>
<dbReference type="PROSITE" id="PS00028">
    <property type="entry name" value="ZINC_FINGER_C2H2_1"/>
    <property type="match status" value="9"/>
</dbReference>
<feature type="domain" description="C2H2-type" evidence="12">
    <location>
        <begin position="379"/>
        <end position="406"/>
    </location>
</feature>
<accession>A0A9N9WWF7</accession>
<feature type="compositionally biased region" description="Low complexity" evidence="11">
    <location>
        <begin position="906"/>
        <end position="916"/>
    </location>
</feature>
<feature type="domain" description="C2H2-type" evidence="12">
    <location>
        <begin position="816"/>
        <end position="843"/>
    </location>
</feature>
<dbReference type="GO" id="GO:0000977">
    <property type="term" value="F:RNA polymerase II transcription regulatory region sequence-specific DNA binding"/>
    <property type="evidence" value="ECO:0007669"/>
    <property type="project" value="TreeGrafter"/>
</dbReference>
<feature type="region of interest" description="Disordered" evidence="11">
    <location>
        <begin position="894"/>
        <end position="920"/>
    </location>
</feature>
<feature type="compositionally biased region" description="Basic and acidic residues" evidence="11">
    <location>
        <begin position="281"/>
        <end position="290"/>
    </location>
</feature>
<keyword evidence="2" id="KW-0479">Metal-binding</keyword>
<evidence type="ECO:0000256" key="11">
    <source>
        <dbReference type="SAM" id="MobiDB-lite"/>
    </source>
</evidence>
<dbReference type="FunFam" id="3.30.160.60:FF:000446">
    <property type="entry name" value="Zinc finger protein"/>
    <property type="match status" value="1"/>
</dbReference>
<feature type="domain" description="C2H2-type" evidence="12">
    <location>
        <begin position="609"/>
        <end position="636"/>
    </location>
</feature>
<sequence length="955" mass="107566">MSSHQGNQSNATTGTYQYQWGDQVLEIPSNINYQLENIIAAGGGVQYILSDGSILVQKETKKDSNKNSYRRMIVLNQQPSEIAQAATVTTTQTGPATQQRIITQQIPSNGNVETKNAIITNANQTAATTTTIQQNRSGAQVITPMGPLTLTADEYNELMQRRLQKQEVEVQQRRVQEAQERAQQEAQQRAQQEAQQRAQQEAQQRAQQQLHHQQQMQEHQNIAVQVQKIVQSLEEEVDGKKEEPDDIEMHLIAPKMEIQDVHVNDESEHGSVEQLQITKQPKTEDGEGKGSSRPFSCEQCGKKFLLKHHLTTHARVHTGERPHCCIHCGKDFAHKHCLNTHLLLHSTERPYQCTECKKCFTLKHHLLTHSRVHSRSRPFVCTECGKTFSLKRHLVTHMKFHAGERPYVCQEIGCGESFAQEQHLVMHSRFHGSVNPFVCNDCGASFARKFQLVNHGKLHGRVPHECTVCGQEFLQKRTLVAHMRQHTDAPHVCLDCSEGFRTKSELTAHQRIVHNIQPPVRNKHGTSHATATATSQQQEQQDDDQMEQHQEIEDDHQQYMKQEEQQYETIQTVHDNQNYQIMVPSGSNSSTIEHKTIRIQQQQNVQSQHLCTQCGSCFNNREALNLHLRLHTGDKGLMTDLCALTAAIPGHIFQSGGNHYIEIDGGKYNITNGATIMANTGGSSPVPVQIITSANGQQVIEQVQSISPSLLQQQQHVTQQEVQIAQQQGQIVYTTSVPQDSPVTQTVLVHQQQPHQTQQQVTHQPQQQQIIVHNQQHHPKPKNHFCQHCQKGFANKHGMQLHNKRHPNGECTIRSHVCGECGRGFFQKNHLMLHQRQHMEQGRGSNQVIVQTESITEVVENRTNEQDEQHHDELDAAAEQDAHDETGLDEITAASDNHSSEMRTQNVIVSNNNNSIESDEKATKVSVVIHDGSLGSIQIATTNEASVGSSIDQGE</sequence>
<proteinExistence type="predicted"/>
<dbReference type="GO" id="GO:0005634">
    <property type="term" value="C:nucleus"/>
    <property type="evidence" value="ECO:0007669"/>
    <property type="project" value="UniProtKB-SubCell"/>
</dbReference>
<evidence type="ECO:0000256" key="8">
    <source>
        <dbReference type="ARBA" id="ARBA00023242"/>
    </source>
</evidence>
<reference evidence="13" key="1">
    <citation type="submission" date="2022-01" db="EMBL/GenBank/DDBJ databases">
        <authorList>
            <person name="King R."/>
        </authorList>
    </citation>
    <scope>NUCLEOTIDE SEQUENCE</scope>
</reference>
<dbReference type="AlphaFoldDB" id="A0A9N9WWF7"/>
<dbReference type="EMBL" id="OU895879">
    <property type="protein sequence ID" value="CAG9806584.1"/>
    <property type="molecule type" value="Genomic_DNA"/>
</dbReference>
<name>A0A9N9WWF7_9DIPT</name>
<dbReference type="InterPro" id="IPR036236">
    <property type="entry name" value="Znf_C2H2_sf"/>
</dbReference>
<feature type="domain" description="C2H2-type" evidence="12">
    <location>
        <begin position="464"/>
        <end position="491"/>
    </location>
</feature>
<feature type="domain" description="C2H2-type" evidence="12">
    <location>
        <begin position="295"/>
        <end position="322"/>
    </location>
</feature>
<keyword evidence="6" id="KW-0805">Transcription regulation</keyword>
<dbReference type="Gene3D" id="3.30.160.60">
    <property type="entry name" value="Classic Zinc Finger"/>
    <property type="match status" value="8"/>
</dbReference>
<evidence type="ECO:0000259" key="12">
    <source>
        <dbReference type="PROSITE" id="PS50157"/>
    </source>
</evidence>
<keyword evidence="3" id="KW-0677">Repeat</keyword>
<dbReference type="OrthoDB" id="8117402at2759"/>
<feature type="compositionally biased region" description="Low complexity" evidence="11">
    <location>
        <begin position="529"/>
        <end position="539"/>
    </location>
</feature>
<dbReference type="SMART" id="SM00355">
    <property type="entry name" value="ZnF_C2H2"/>
    <property type="match status" value="11"/>
</dbReference>
<dbReference type="PANTHER" id="PTHR14196">
    <property type="entry name" value="ODD-SKIPPED - RELATED"/>
    <property type="match status" value="1"/>
</dbReference>
<dbReference type="FunFam" id="3.30.160.60:FF:000145">
    <property type="entry name" value="Zinc finger protein 574"/>
    <property type="match status" value="1"/>
</dbReference>
<keyword evidence="8" id="KW-0539">Nucleus</keyword>
<evidence type="ECO:0000256" key="5">
    <source>
        <dbReference type="ARBA" id="ARBA00022833"/>
    </source>
</evidence>
<feature type="region of interest" description="Disordered" evidence="11">
    <location>
        <begin position="266"/>
        <end position="294"/>
    </location>
</feature>
<organism evidence="13 14">
    <name type="scientific">Chironomus riparius</name>
    <dbReference type="NCBI Taxonomy" id="315576"/>
    <lineage>
        <taxon>Eukaryota</taxon>
        <taxon>Metazoa</taxon>
        <taxon>Ecdysozoa</taxon>
        <taxon>Arthropoda</taxon>
        <taxon>Hexapoda</taxon>
        <taxon>Insecta</taxon>
        <taxon>Pterygota</taxon>
        <taxon>Neoptera</taxon>
        <taxon>Endopterygota</taxon>
        <taxon>Diptera</taxon>
        <taxon>Nematocera</taxon>
        <taxon>Chironomoidea</taxon>
        <taxon>Chironomidae</taxon>
        <taxon>Chironominae</taxon>
        <taxon>Chironomus</taxon>
    </lineage>
</organism>
<evidence type="ECO:0000256" key="6">
    <source>
        <dbReference type="ARBA" id="ARBA00023015"/>
    </source>
</evidence>
<feature type="domain" description="C2H2-type" evidence="12">
    <location>
        <begin position="407"/>
        <end position="436"/>
    </location>
</feature>
<feature type="region of interest" description="Disordered" evidence="11">
    <location>
        <begin position="514"/>
        <end position="552"/>
    </location>
</feature>
<dbReference type="FunFam" id="3.30.160.60:FF:000100">
    <property type="entry name" value="Zinc finger 45-like"/>
    <property type="match status" value="1"/>
</dbReference>
<dbReference type="InterPro" id="IPR013087">
    <property type="entry name" value="Znf_C2H2_type"/>
</dbReference>
<dbReference type="InterPro" id="IPR050717">
    <property type="entry name" value="C2H2-ZF_Transcription_Reg"/>
</dbReference>
<dbReference type="PROSITE" id="PS50157">
    <property type="entry name" value="ZINC_FINGER_C2H2_2"/>
    <property type="match status" value="11"/>
</dbReference>
<evidence type="ECO:0000256" key="9">
    <source>
        <dbReference type="ARBA" id="ARBA00068876"/>
    </source>
</evidence>
<evidence type="ECO:0000256" key="1">
    <source>
        <dbReference type="ARBA" id="ARBA00004123"/>
    </source>
</evidence>
<evidence type="ECO:0000256" key="3">
    <source>
        <dbReference type="ARBA" id="ARBA00022737"/>
    </source>
</evidence>
<dbReference type="FunFam" id="3.30.160.60:FF:000065">
    <property type="entry name" value="B-cell CLL/lymphoma 6, member B"/>
    <property type="match status" value="1"/>
</dbReference>
<comment type="subcellular location">
    <subcellularLocation>
        <location evidence="1">Nucleus</location>
    </subcellularLocation>
</comment>